<dbReference type="InterPro" id="IPR019660">
    <property type="entry name" value="Put_sensory_transdc_reg_YbjN"/>
</dbReference>
<evidence type="ECO:0000313" key="3">
    <source>
        <dbReference type="Proteomes" id="UP000823521"/>
    </source>
</evidence>
<accession>A0ABS3VYL7</accession>
<proteinExistence type="predicted"/>
<organism evidence="2 3">
    <name type="scientific">Micromonospora echinofusca</name>
    <dbReference type="NCBI Taxonomy" id="47858"/>
    <lineage>
        <taxon>Bacteria</taxon>
        <taxon>Bacillati</taxon>
        <taxon>Actinomycetota</taxon>
        <taxon>Actinomycetes</taxon>
        <taxon>Micromonosporales</taxon>
        <taxon>Micromonosporaceae</taxon>
        <taxon>Micromonospora</taxon>
    </lineage>
</organism>
<name>A0ABS3VYL7_MICEH</name>
<protein>
    <submittedName>
        <fullName evidence="2">YbjN domain-containing protein</fullName>
    </submittedName>
</protein>
<evidence type="ECO:0000256" key="1">
    <source>
        <dbReference type="SAM" id="MobiDB-lite"/>
    </source>
</evidence>
<keyword evidence="3" id="KW-1185">Reference proteome</keyword>
<gene>
    <name evidence="2" type="ORF">GSF22_27130</name>
</gene>
<feature type="region of interest" description="Disordered" evidence="1">
    <location>
        <begin position="352"/>
        <end position="397"/>
    </location>
</feature>
<evidence type="ECO:0000313" key="2">
    <source>
        <dbReference type="EMBL" id="MBO4209635.1"/>
    </source>
</evidence>
<dbReference type="Proteomes" id="UP000823521">
    <property type="component" value="Unassembled WGS sequence"/>
</dbReference>
<dbReference type="Pfam" id="PF10722">
    <property type="entry name" value="YbjN"/>
    <property type="match status" value="1"/>
</dbReference>
<reference evidence="2 3" key="1">
    <citation type="submission" date="2019-12" db="EMBL/GenBank/DDBJ databases">
        <title>Whole genome sequencing of endophytic Actinobacterium Micromonospora sp. MPMI6T.</title>
        <authorList>
            <person name="Evv R."/>
            <person name="Podile A.R."/>
        </authorList>
    </citation>
    <scope>NUCLEOTIDE SEQUENCE [LARGE SCALE GENOMIC DNA]</scope>
    <source>
        <strain evidence="2 3">MPMI6</strain>
    </source>
</reference>
<feature type="compositionally biased region" description="Acidic residues" evidence="1">
    <location>
        <begin position="369"/>
        <end position="379"/>
    </location>
</feature>
<sequence length="534" mass="57894">MAAELAQARDLPDGDEKFVELERISAYADAAGHVRLAFDARCALLDAYTRRGVWWRLREPLVGCLAALDSDRAGTGPARFDDTDRALLIHHHRRTVAAFTGSSRVGLAQSGTLLDDLANRLQEQQRSLAAVHELRCRIADHLGDEPAARQWLDRWRAEPPDDESGCPGCANAQQAELLAGWGLWSVAAQTVEAVPLDRHRCPEQPERSLVALVLPYLRLGRVEEAGRAHVRAYRRHRRERPAFPYLATHLRFCALTGDHIRGLDILGEQLGRLDRPYDELSAMEFAAAGALVCRLAEEAGLGRWLVARPGYGERAAAELTVTALGAELHATARDLAGRFDARNGTGHQSGRIAAWLAETPLTGPQRLPDEEEDEVDDEPAGAAGASGASGAASTGRADDVPLPLSVTAITAVLDRRGDVYRVDEDGTVGGRWGDAVVQFELTGDRDEILHIRIVAGRRLPGDRLAEAYEFCNAWNHDRLLPKAYVHRAADGELVLAGDVTTDLAFGATRAQLTVLVHAALATGVEYAAAVTALP</sequence>
<feature type="compositionally biased region" description="Low complexity" evidence="1">
    <location>
        <begin position="380"/>
        <end position="393"/>
    </location>
</feature>
<comment type="caution">
    <text evidence="2">The sequence shown here is derived from an EMBL/GenBank/DDBJ whole genome shotgun (WGS) entry which is preliminary data.</text>
</comment>
<dbReference type="EMBL" id="WVUH01000326">
    <property type="protein sequence ID" value="MBO4209635.1"/>
    <property type="molecule type" value="Genomic_DNA"/>
</dbReference>